<dbReference type="CDD" id="cd03801">
    <property type="entry name" value="GT4_PimA-like"/>
    <property type="match status" value="1"/>
</dbReference>
<dbReference type="EMBL" id="JAXAFO010000010">
    <property type="protein sequence ID" value="MDX6849219.1"/>
    <property type="molecule type" value="Genomic_DNA"/>
</dbReference>
<dbReference type="InterPro" id="IPR029044">
    <property type="entry name" value="Nucleotide-diphossugar_trans"/>
</dbReference>
<keyword evidence="3" id="KW-0328">Glycosyltransferase</keyword>
<dbReference type="RefSeq" id="WP_302721457.1">
    <property type="nucleotide sequence ID" value="NZ_JAULRU010000319.1"/>
</dbReference>
<dbReference type="PANTHER" id="PTHR43179">
    <property type="entry name" value="RHAMNOSYLTRANSFERASE WBBL"/>
    <property type="match status" value="1"/>
</dbReference>
<proteinExistence type="predicted"/>
<evidence type="ECO:0000313" key="3">
    <source>
        <dbReference type="EMBL" id="MDX6849219.1"/>
    </source>
</evidence>
<evidence type="ECO:0000259" key="2">
    <source>
        <dbReference type="Pfam" id="PF00535"/>
    </source>
</evidence>
<sequence length="1596" mass="178154">MNERFPYIVLPVYRNLALTRACVESVLNSRPEGVTLVIINDASPEAGVRDYCESLALVSDIHVVHNVVNQGFVKSVNMGMRLFGNRDVILLNSDTQVAADWVGRLQSVVISDESVATVSPFSNNAEICSYPSMCYNGTLFPNVSVETLHQACISANDGRWVTLPTAVGFCMYIRRACLSQIGLFDEVAFGRGYGEENDFCLRASAQGWQHALAADCFVYHAGGVSFKGDKNALVKQAEKVIQERFPHYFAEVHSFIAADPVRELRDRIDMALSRNAPARAQQLIDFRKLEEMYSMQEYNPLSLTPAQVQAIESFMHSDRPRLLFFSHGWGGGVQKHIEDLVSVSDADILVARGLGGGGVELQFYLDSEPLLCIRSGGFGAHTFAKWLGFFELFQFDSLHLHHVHGWPLALLQLIEQLNARYDITLHDYYAVSPYYHLKRDGVCCDDKSWPTDDDAWQKKLEPLMLGAERIIAPSQSVASVVQQAYPSSSIEVKSHPEVVVQPVQPYKVLLLGALSVEKGLRQVEQVAQLASREAPGLLLRLIGYTTDIPSFSLSMTGSYEEQELPQLIAAEKPDVVWMPAQVPETYSYTLSQALATGVPIVASKLGSFVDRLTSVKNAQLIDSDASAEIWLDALKQACHYQSVESKVLLDSTEEYGLWYMGPIESQCNEAVGALVLVEHMEHFQQLPPAQDRPIKSLFQYGWKTQHQGVLADVARRLDELDDMESEVAGMQQYRDLNAELQQYKPLKEKIAVLQNDHREEIAVIKNEQRLELEKAETDINHLGTALREAEEELQAVTTRYEVALQGAEQTIALHADNLAIAKSNIADLQKQAQDAQQHIDHQKETLEQLRADNTDLSNSYNAVINSTSWKLTRPLRVMMRVLRRLLIFTKMTLRHLLRPASYFRAMAMVRRGQWRAIAHRLGFELQQREQNQQVTAVESRRRVEQFNEVVERQANAEAELPALELATSGQPQLSIVIPVYGQHPTTYQCLVSIAKNPPSLPYEVVIADDCSPDNAAEALAMVSGVTFYRGKLNLGFVGNMNAGAGQAKGEFLVLLNNDTVVCPGAFDRLLDTFTEQQDIGLVGAKLLNKDGTLQEAGGIIWKDGSGWNWGRNQDASDPRFNYTRDVDYCSGAVLAIKRSLFAEMGGFDTYYMPAYYEDTDLAFRIREKGLRVVYQPAAEVFHIEGVSHGTDENSGIKAHQVTNGKKFFQRWQEVLNGHNDNAVDPENQAHRYTKGNVLVIEACMITPDQDSGSIRMLNLLKVLKDEGYHVTFIADNLEYREKVVKQLNAMGVEVLFNQWAGSVRNVLRKRGPGLDAVFISRHYIASQYAALVRAVAPQAKLVFDTVDLHYVREEREAQLSDDDALMAQSETTKRKELGLINSSDITIVVSEYEKALLADVTPDARVEIVSNIHSHTPDRPDYAEREGILFVGGFRHPPNIDAVNWYAAEVLPHLRRILPGVVTTIIGSHMPDDIKALAADDVRVLGFVEDIEPELQQARVSIAPLRYGAGVKGKVNEAMNYGIPVVATHCAVEGMHAIDGEDVLVAEGPEIFAEKIAQIYKDAKLWRKISAGGIRNLETYFSPEAARPALQRIMQD</sequence>
<feature type="coiled-coil region" evidence="1">
    <location>
        <begin position="772"/>
        <end position="859"/>
    </location>
</feature>
<keyword evidence="3" id="KW-0808">Transferase</keyword>
<comment type="caution">
    <text evidence="3">The sequence shown here is derived from an EMBL/GenBank/DDBJ whole genome shotgun (WGS) entry which is preliminary data.</text>
</comment>
<dbReference type="CDD" id="cd04186">
    <property type="entry name" value="GT_2_like_c"/>
    <property type="match status" value="1"/>
</dbReference>
<dbReference type="Pfam" id="PF13692">
    <property type="entry name" value="Glyco_trans_1_4"/>
    <property type="match status" value="1"/>
</dbReference>
<dbReference type="Proteomes" id="UP001273505">
    <property type="component" value="Unassembled WGS sequence"/>
</dbReference>
<dbReference type="GO" id="GO:0016757">
    <property type="term" value="F:glycosyltransferase activity"/>
    <property type="evidence" value="ECO:0007669"/>
    <property type="project" value="UniProtKB-KW"/>
</dbReference>
<dbReference type="Gene3D" id="3.40.50.2000">
    <property type="entry name" value="Glycogen Phosphorylase B"/>
    <property type="match status" value="3"/>
</dbReference>
<keyword evidence="4" id="KW-1185">Reference proteome</keyword>
<evidence type="ECO:0000313" key="4">
    <source>
        <dbReference type="Proteomes" id="UP001273505"/>
    </source>
</evidence>
<organism evidence="3 4">
    <name type="scientific">Gilvimarinus gilvus</name>
    <dbReference type="NCBI Taxonomy" id="3058038"/>
    <lineage>
        <taxon>Bacteria</taxon>
        <taxon>Pseudomonadati</taxon>
        <taxon>Pseudomonadota</taxon>
        <taxon>Gammaproteobacteria</taxon>
        <taxon>Cellvibrionales</taxon>
        <taxon>Cellvibrionaceae</taxon>
        <taxon>Gilvimarinus</taxon>
    </lineage>
</organism>
<dbReference type="SUPFAM" id="SSF53448">
    <property type="entry name" value="Nucleotide-diphospho-sugar transferases"/>
    <property type="match status" value="2"/>
</dbReference>
<keyword evidence="1" id="KW-0175">Coiled coil</keyword>
<dbReference type="SUPFAM" id="SSF53756">
    <property type="entry name" value="UDP-Glycosyltransferase/glycogen phosphorylase"/>
    <property type="match status" value="2"/>
</dbReference>
<protein>
    <submittedName>
        <fullName evidence="3">Glycosyltransferase</fullName>
        <ecNumber evidence="3">2.4.-.-</ecNumber>
    </submittedName>
</protein>
<dbReference type="InterPro" id="IPR001173">
    <property type="entry name" value="Glyco_trans_2-like"/>
</dbReference>
<dbReference type="EC" id="2.4.-.-" evidence="3"/>
<dbReference type="PANTHER" id="PTHR43179:SF7">
    <property type="entry name" value="RHAMNOSYLTRANSFERASE WBBL"/>
    <property type="match status" value="1"/>
</dbReference>
<feature type="domain" description="Glycosyltransferase 2-like" evidence="2">
    <location>
        <begin position="8"/>
        <end position="175"/>
    </location>
</feature>
<reference evidence="3 4" key="1">
    <citation type="submission" date="2023-11" db="EMBL/GenBank/DDBJ databases">
        <title>Gilvimarinus fulvus sp. nov., isolated from the surface of Kelp.</title>
        <authorList>
            <person name="Sun Y.Y."/>
            <person name="Gong Y."/>
            <person name="Du Z.J."/>
        </authorList>
    </citation>
    <scope>NUCLEOTIDE SEQUENCE [LARGE SCALE GENOMIC DNA]</scope>
    <source>
        <strain evidence="3 4">SDUM040013</strain>
    </source>
</reference>
<feature type="domain" description="Glycosyltransferase 2-like" evidence="2">
    <location>
        <begin position="974"/>
        <end position="1142"/>
    </location>
</feature>
<dbReference type="Gene3D" id="3.90.550.10">
    <property type="entry name" value="Spore Coat Polysaccharide Biosynthesis Protein SpsA, Chain A"/>
    <property type="match status" value="2"/>
</dbReference>
<accession>A0ABU4S1W6</accession>
<evidence type="ECO:0000256" key="1">
    <source>
        <dbReference type="SAM" id="Coils"/>
    </source>
</evidence>
<dbReference type="Pfam" id="PF00535">
    <property type="entry name" value="Glycos_transf_2"/>
    <property type="match status" value="2"/>
</dbReference>
<gene>
    <name evidence="3" type="ORF">SCD92_07595</name>
</gene>
<name>A0ABU4S1W6_9GAMM</name>